<evidence type="ECO:0000313" key="2">
    <source>
        <dbReference type="EMBL" id="ODN03497.1"/>
    </source>
</evidence>
<protein>
    <submittedName>
        <fullName evidence="2">U7 snRNA-associated Sm-like protein LSm10</fullName>
    </submittedName>
</protein>
<name>A0A1D2NE42_ORCCI</name>
<dbReference type="InterPro" id="IPR001163">
    <property type="entry name" value="Sm_dom_euk/arc"/>
</dbReference>
<dbReference type="STRING" id="48709.A0A1D2NE42"/>
<feature type="domain" description="Sm" evidence="1">
    <location>
        <begin position="18"/>
        <end position="83"/>
    </location>
</feature>
<evidence type="ECO:0000313" key="3">
    <source>
        <dbReference type="Proteomes" id="UP000094527"/>
    </source>
</evidence>
<dbReference type="Gene3D" id="2.30.30.100">
    <property type="match status" value="1"/>
</dbReference>
<gene>
    <name evidence="2" type="ORF">Ocin01_03186</name>
</gene>
<dbReference type="GO" id="GO:0071254">
    <property type="term" value="C:cytoplasmic U snRNP body"/>
    <property type="evidence" value="ECO:0007669"/>
    <property type="project" value="TreeGrafter"/>
</dbReference>
<dbReference type="GO" id="GO:0006398">
    <property type="term" value="P:mRNA 3'-end processing by stem-loop binding and cleavage"/>
    <property type="evidence" value="ECO:0007669"/>
    <property type="project" value="TreeGrafter"/>
</dbReference>
<sequence>MVTVGPREKAIYCQTMAPLVKGLEGKDLIVELKNDIVIFGCLDFVDCFMNLTMTDVLMTRKDGKKYHFEFFFLQRKNLRYIRIPNNISIPRLLKTQVDIATGKTAREARRKAVEKRANWLKKKSQKNMEKGDLAPIVVETTALHQQEDTPSTTKM</sequence>
<dbReference type="GO" id="GO:0071209">
    <property type="term" value="F:U7 snRNA binding"/>
    <property type="evidence" value="ECO:0007669"/>
    <property type="project" value="TreeGrafter"/>
</dbReference>
<dbReference type="Proteomes" id="UP000094527">
    <property type="component" value="Unassembled WGS sequence"/>
</dbReference>
<dbReference type="SUPFAM" id="SSF50182">
    <property type="entry name" value="Sm-like ribonucleoproteins"/>
    <property type="match status" value="1"/>
</dbReference>
<dbReference type="AlphaFoldDB" id="A0A1D2NE42"/>
<dbReference type="GO" id="GO:0016604">
    <property type="term" value="C:nuclear body"/>
    <property type="evidence" value="ECO:0007669"/>
    <property type="project" value="TreeGrafter"/>
</dbReference>
<dbReference type="InterPro" id="IPR052840">
    <property type="entry name" value="U7_snRNA_Sm-like"/>
</dbReference>
<accession>A0A1D2NE42</accession>
<dbReference type="Pfam" id="PF01423">
    <property type="entry name" value="LSM"/>
    <property type="match status" value="1"/>
</dbReference>
<keyword evidence="3" id="KW-1185">Reference proteome</keyword>
<dbReference type="EMBL" id="LJIJ01000071">
    <property type="protein sequence ID" value="ODN03497.1"/>
    <property type="molecule type" value="Genomic_DNA"/>
</dbReference>
<comment type="caution">
    <text evidence="2">The sequence shown here is derived from an EMBL/GenBank/DDBJ whole genome shotgun (WGS) entry which is preliminary data.</text>
</comment>
<dbReference type="InterPro" id="IPR010920">
    <property type="entry name" value="LSM_dom_sf"/>
</dbReference>
<dbReference type="SMART" id="SM00651">
    <property type="entry name" value="Sm"/>
    <property type="match status" value="1"/>
</dbReference>
<dbReference type="PANTHER" id="PTHR21196:SF1">
    <property type="entry name" value="U7 SNRNA-ASSOCIATED SM-LIKE PROTEIN LSM10"/>
    <property type="match status" value="1"/>
</dbReference>
<dbReference type="OMA" id="VDCFMNL"/>
<organism evidence="2 3">
    <name type="scientific">Orchesella cincta</name>
    <name type="common">Springtail</name>
    <name type="synonym">Podura cincta</name>
    <dbReference type="NCBI Taxonomy" id="48709"/>
    <lineage>
        <taxon>Eukaryota</taxon>
        <taxon>Metazoa</taxon>
        <taxon>Ecdysozoa</taxon>
        <taxon>Arthropoda</taxon>
        <taxon>Hexapoda</taxon>
        <taxon>Collembola</taxon>
        <taxon>Entomobryomorpha</taxon>
        <taxon>Entomobryoidea</taxon>
        <taxon>Orchesellidae</taxon>
        <taxon>Orchesellinae</taxon>
        <taxon>Orchesella</taxon>
    </lineage>
</organism>
<dbReference type="PANTHER" id="PTHR21196">
    <property type="entry name" value="U7 SNRNA-ASSOCIATED SM-LIKE PROTEIN LSM10"/>
    <property type="match status" value="1"/>
</dbReference>
<dbReference type="OrthoDB" id="10256176at2759"/>
<reference evidence="2 3" key="1">
    <citation type="journal article" date="2016" name="Genome Biol. Evol.">
        <title>Gene Family Evolution Reflects Adaptation to Soil Environmental Stressors in the Genome of the Collembolan Orchesella cincta.</title>
        <authorList>
            <person name="Faddeeva-Vakhrusheva A."/>
            <person name="Derks M.F."/>
            <person name="Anvar S.Y."/>
            <person name="Agamennone V."/>
            <person name="Suring W."/>
            <person name="Smit S."/>
            <person name="van Straalen N.M."/>
            <person name="Roelofs D."/>
        </authorList>
    </citation>
    <scope>NUCLEOTIDE SEQUENCE [LARGE SCALE GENOMIC DNA]</scope>
    <source>
        <tissue evidence="2">Mixed pool</tissue>
    </source>
</reference>
<dbReference type="GO" id="GO:0071208">
    <property type="term" value="F:histone pre-mRNA DCP binding"/>
    <property type="evidence" value="ECO:0007669"/>
    <property type="project" value="TreeGrafter"/>
</dbReference>
<evidence type="ECO:0000259" key="1">
    <source>
        <dbReference type="SMART" id="SM00651"/>
    </source>
</evidence>
<proteinExistence type="predicted"/>